<organism evidence="2 3">
    <name type="scientific">Pararcticibacter amylolyticus</name>
    <dbReference type="NCBI Taxonomy" id="2173175"/>
    <lineage>
        <taxon>Bacteria</taxon>
        <taxon>Pseudomonadati</taxon>
        <taxon>Bacteroidota</taxon>
        <taxon>Sphingobacteriia</taxon>
        <taxon>Sphingobacteriales</taxon>
        <taxon>Sphingobacteriaceae</taxon>
        <taxon>Pararcticibacter</taxon>
    </lineage>
</organism>
<feature type="compositionally biased region" description="Basic and acidic residues" evidence="1">
    <location>
        <begin position="39"/>
        <end position="56"/>
    </location>
</feature>
<sequence length="65" mass="7636">MPSLIVSHIQSSIQPQFEKVIQAVSQFFRKEKDMLFQRGAEKERTRTETKIHEKKGSMPGNWGFR</sequence>
<name>A0A2U2P9K2_9SPHI</name>
<keyword evidence="3" id="KW-1185">Reference proteome</keyword>
<protein>
    <submittedName>
        <fullName evidence="2">Uncharacterized protein</fullName>
    </submittedName>
</protein>
<dbReference type="EMBL" id="QEAS01000046">
    <property type="protein sequence ID" value="PWG77974.1"/>
    <property type="molecule type" value="Genomic_DNA"/>
</dbReference>
<feature type="region of interest" description="Disordered" evidence="1">
    <location>
        <begin position="39"/>
        <end position="65"/>
    </location>
</feature>
<dbReference type="Proteomes" id="UP000245647">
    <property type="component" value="Unassembled WGS sequence"/>
</dbReference>
<gene>
    <name evidence="2" type="ORF">DDR33_24695</name>
</gene>
<evidence type="ECO:0000256" key="1">
    <source>
        <dbReference type="SAM" id="MobiDB-lite"/>
    </source>
</evidence>
<dbReference type="AlphaFoldDB" id="A0A2U2P9K2"/>
<proteinExistence type="predicted"/>
<evidence type="ECO:0000313" key="2">
    <source>
        <dbReference type="EMBL" id="PWG77974.1"/>
    </source>
</evidence>
<comment type="caution">
    <text evidence="2">The sequence shown here is derived from an EMBL/GenBank/DDBJ whole genome shotgun (WGS) entry which is preliminary data.</text>
</comment>
<evidence type="ECO:0000313" key="3">
    <source>
        <dbReference type="Proteomes" id="UP000245647"/>
    </source>
</evidence>
<accession>A0A2U2P9K2</accession>
<reference evidence="2 3" key="1">
    <citation type="submission" date="2018-04" db="EMBL/GenBank/DDBJ databases">
        <title>Pedobacter chongqingensis sp. nov., isolated from a rottenly hemp rope.</title>
        <authorList>
            <person name="Cai Y."/>
        </authorList>
    </citation>
    <scope>NUCLEOTIDE SEQUENCE [LARGE SCALE GENOMIC DNA]</scope>
    <source>
        <strain evidence="2 3">FJ4-8</strain>
    </source>
</reference>